<dbReference type="AlphaFoldDB" id="W6UUZ7"/>
<sequence>MQSQFSCTLFFEKSLNFLQTAVKFDCILLCKFCQLNANHIVYPFSPLYYFCKACFNEFFWFETSVSLRKQTGRSLQIY</sequence>
<proteinExistence type="predicted"/>
<dbReference type="CTD" id="36343584"/>
<organism evidence="1 2">
    <name type="scientific">Echinococcus granulosus</name>
    <name type="common">Hydatid tapeworm</name>
    <dbReference type="NCBI Taxonomy" id="6210"/>
    <lineage>
        <taxon>Eukaryota</taxon>
        <taxon>Metazoa</taxon>
        <taxon>Spiralia</taxon>
        <taxon>Lophotrochozoa</taxon>
        <taxon>Platyhelminthes</taxon>
        <taxon>Cestoda</taxon>
        <taxon>Eucestoda</taxon>
        <taxon>Cyclophyllidea</taxon>
        <taxon>Taeniidae</taxon>
        <taxon>Echinococcus</taxon>
        <taxon>Echinococcus granulosus group</taxon>
    </lineage>
</organism>
<name>W6UUZ7_ECHGR</name>
<dbReference type="KEGG" id="egl:EGR_07869"/>
<keyword evidence="2" id="KW-1185">Reference proteome</keyword>
<accession>W6UUZ7</accession>
<comment type="caution">
    <text evidence="1">The sequence shown here is derived from an EMBL/GenBank/DDBJ whole genome shotgun (WGS) entry which is preliminary data.</text>
</comment>
<dbReference type="Proteomes" id="UP000019149">
    <property type="component" value="Unassembled WGS sequence"/>
</dbReference>
<dbReference type="GeneID" id="36343584"/>
<dbReference type="RefSeq" id="XP_024348455.1">
    <property type="nucleotide sequence ID" value="XM_024497118.1"/>
</dbReference>
<evidence type="ECO:0000313" key="1">
    <source>
        <dbReference type="EMBL" id="EUB57259.1"/>
    </source>
</evidence>
<gene>
    <name evidence="1" type="ORF">EGR_07869</name>
</gene>
<protein>
    <submittedName>
        <fullName evidence="1">Uncharacterized protein</fullName>
    </submittedName>
</protein>
<reference evidence="1 2" key="1">
    <citation type="journal article" date="2013" name="Nat. Genet.">
        <title>The genome of the hydatid tapeworm Echinococcus granulosus.</title>
        <authorList>
            <person name="Zheng H."/>
            <person name="Zhang W."/>
            <person name="Zhang L."/>
            <person name="Zhang Z."/>
            <person name="Li J."/>
            <person name="Lu G."/>
            <person name="Zhu Y."/>
            <person name="Wang Y."/>
            <person name="Huang Y."/>
            <person name="Liu J."/>
            <person name="Kang H."/>
            <person name="Chen J."/>
            <person name="Wang L."/>
            <person name="Chen A."/>
            <person name="Yu S."/>
            <person name="Gao Z."/>
            <person name="Jin L."/>
            <person name="Gu W."/>
            <person name="Wang Z."/>
            <person name="Zhao L."/>
            <person name="Shi B."/>
            <person name="Wen H."/>
            <person name="Lin R."/>
            <person name="Jones M.K."/>
            <person name="Brejova B."/>
            <person name="Vinar T."/>
            <person name="Zhao G."/>
            <person name="McManus D.P."/>
            <person name="Chen Z."/>
            <person name="Zhou Y."/>
            <person name="Wang S."/>
        </authorList>
    </citation>
    <scope>NUCLEOTIDE SEQUENCE [LARGE SCALE GENOMIC DNA]</scope>
</reference>
<dbReference type="EMBL" id="APAU02000089">
    <property type="protein sequence ID" value="EUB57259.1"/>
    <property type="molecule type" value="Genomic_DNA"/>
</dbReference>
<evidence type="ECO:0000313" key="2">
    <source>
        <dbReference type="Proteomes" id="UP000019149"/>
    </source>
</evidence>